<dbReference type="InterPro" id="IPR017455">
    <property type="entry name" value="Znf_FYVE-rel"/>
</dbReference>
<feature type="compositionally biased region" description="Polar residues" evidence="10">
    <location>
        <begin position="803"/>
        <end position="817"/>
    </location>
</feature>
<dbReference type="FunFam" id="3.30.40.10:FF:000028">
    <property type="entry name" value="Putative hepatocyte growth factor-regulated tyrosine kinase substrate"/>
    <property type="match status" value="1"/>
</dbReference>
<dbReference type="Gene3D" id="3.30.40.10">
    <property type="entry name" value="Zinc/RING finger domain, C3HC4 (zinc finger)"/>
    <property type="match status" value="1"/>
</dbReference>
<feature type="compositionally biased region" description="Polar residues" evidence="10">
    <location>
        <begin position="666"/>
        <end position="719"/>
    </location>
</feature>
<evidence type="ECO:0000256" key="3">
    <source>
        <dbReference type="ARBA" id="ARBA00022490"/>
    </source>
</evidence>
<evidence type="ECO:0000256" key="10">
    <source>
        <dbReference type="SAM" id="MobiDB-lite"/>
    </source>
</evidence>
<dbReference type="Proteomes" id="UP000670152">
    <property type="component" value="Unassembled WGS sequence"/>
</dbReference>
<feature type="compositionally biased region" description="Basic and acidic residues" evidence="10">
    <location>
        <begin position="300"/>
        <end position="309"/>
    </location>
</feature>
<feature type="compositionally biased region" description="Low complexity" evidence="10">
    <location>
        <begin position="729"/>
        <end position="743"/>
    </location>
</feature>
<evidence type="ECO:0000256" key="5">
    <source>
        <dbReference type="ARBA" id="ARBA00022723"/>
    </source>
</evidence>
<keyword evidence="5" id="KW-0479">Metal-binding</keyword>
<feature type="non-terminal residue" evidence="13">
    <location>
        <position position="1"/>
    </location>
</feature>
<evidence type="ECO:0000256" key="9">
    <source>
        <dbReference type="SAM" id="Coils"/>
    </source>
</evidence>
<feature type="coiled-coil region" evidence="9">
    <location>
        <begin position="474"/>
        <end position="557"/>
    </location>
</feature>
<dbReference type="GO" id="GO:0035091">
    <property type="term" value="F:phosphatidylinositol binding"/>
    <property type="evidence" value="ECO:0007669"/>
    <property type="project" value="InterPro"/>
</dbReference>
<comment type="subcellular location">
    <subcellularLocation>
        <location evidence="1">Cytoplasm</location>
    </subcellularLocation>
</comment>
<evidence type="ECO:0000256" key="4">
    <source>
        <dbReference type="ARBA" id="ARBA00022553"/>
    </source>
</evidence>
<dbReference type="OrthoDB" id="957735at2759"/>
<feature type="region of interest" description="Disordered" evidence="10">
    <location>
        <begin position="363"/>
        <end position="390"/>
    </location>
</feature>
<sequence length="863" mass="96189">MFRSSTNFDKLLDKATSHLQLEPDWPTIMQICDLIRQSDVQPKAALTAIKKKMINSNPHVALYALLVLESCVKNCGTLIHDEIATKQYMEQLKELVKTSPHENVRLKTLELIQAWAHAFRHSPKYRTVQDTLNIMKAEGYQFPALKESDAMFRADTAPAWADGEVCHRCRVTFSMVQRKHHCRACGQVFCGQCSSKVSTLPKFGIEKEVRVCEACYEQVNKTLQFYRPSTTQTKDTDLPAEYLKSTLAQQQQILQLNGTYVRAPKLTHARTCFVPVRKTEEELREEEELNLAIALSQSEAEQKEKEKKRATSVLKSNSTSISRTTYSPPPSPGPSPSQVQDDDEIEPELAKYLNRKYWEQRQTANEDHGSIEHGSRVDVTSPSAPNISSPMPQKLVLIKQENGEIDTQMEEFVRGLRSQVEIFVNRMKSNSSRGRSIANDSSVQTLFMNITAMHSRLLRYIQEQDDSRVYYEGLQDKLTQMKDARAALDALREEHKEKLRRRAEEAERQRQMLMAQKLAIMRKKKQEYLQYQRQLALRKIQEQEREMQMRQEQQKQQYIMGSYQGIPDFMGPSQGSPVRHVHYPNPGTNYNPMSPTNQGVYMYGQPAMSQYPMQGYNMPPMSTLPVHMMPSLSNPEQQSPDPSIQGQENISHVSISGPGIIPPQMTPSIQQLQPPSNHQIESPQGPTVHMSSGQTSAGRHISPQQGASSQMPQQVSPLTQIRLPPIPQGHMGSSSGPMASGSHVPTGAIVGLSSQIGSQSSTLPGTQGASIPTHVSNTAISSQPSGVIQVPSAGANSGPVPAASQTLPGSQTPNVPTMQGMAQIPAVQSMSFQPAPPVATTTNETPQDAEETKPRTAELISFD</sequence>
<keyword evidence="13" id="KW-0418">Kinase</keyword>
<dbReference type="PANTHER" id="PTHR46275">
    <property type="entry name" value="HEPATOCYTE GROWTH FACTOR-REGULATED TYROSINE KINASE SUBSTRATE"/>
    <property type="match status" value="1"/>
</dbReference>
<evidence type="ECO:0000313" key="13">
    <source>
        <dbReference type="EMBL" id="KAG5336729.1"/>
    </source>
</evidence>
<dbReference type="CDD" id="cd21387">
    <property type="entry name" value="GAT_Hrs"/>
    <property type="match status" value="1"/>
</dbReference>
<dbReference type="Pfam" id="PF00790">
    <property type="entry name" value="VHS"/>
    <property type="match status" value="1"/>
</dbReference>
<dbReference type="CDD" id="cd15720">
    <property type="entry name" value="FYVE_Hrs"/>
    <property type="match status" value="1"/>
</dbReference>
<evidence type="ECO:0000259" key="12">
    <source>
        <dbReference type="PROSITE" id="PS50179"/>
    </source>
</evidence>
<feature type="domain" description="FYVE-type" evidence="11">
    <location>
        <begin position="160"/>
        <end position="220"/>
    </location>
</feature>
<feature type="non-terminal residue" evidence="13">
    <location>
        <position position="863"/>
    </location>
</feature>
<dbReference type="GO" id="GO:0043130">
    <property type="term" value="F:ubiquitin binding"/>
    <property type="evidence" value="ECO:0007669"/>
    <property type="project" value="InterPro"/>
</dbReference>
<feature type="domain" description="VHS" evidence="12">
    <location>
        <begin position="15"/>
        <end position="143"/>
    </location>
</feature>
<accession>A0A836K7W3</accession>
<dbReference type="Pfam" id="PF12210">
    <property type="entry name" value="Hrs_helical"/>
    <property type="match status" value="1"/>
</dbReference>
<evidence type="ECO:0000256" key="2">
    <source>
        <dbReference type="ARBA" id="ARBA00015450"/>
    </source>
</evidence>
<dbReference type="Gene3D" id="1.25.40.90">
    <property type="match status" value="1"/>
</dbReference>
<dbReference type="PROSITE" id="PS50178">
    <property type="entry name" value="ZF_FYVE"/>
    <property type="match status" value="1"/>
</dbReference>
<dbReference type="Pfam" id="PF01363">
    <property type="entry name" value="FYVE"/>
    <property type="match status" value="1"/>
</dbReference>
<dbReference type="InterPro" id="IPR008942">
    <property type="entry name" value="ENTH_VHS"/>
</dbReference>
<keyword evidence="3" id="KW-0963">Cytoplasm</keyword>
<feature type="compositionally biased region" description="Polar residues" evidence="10">
    <location>
        <begin position="752"/>
        <end position="786"/>
    </location>
</feature>
<dbReference type="InterPro" id="IPR003903">
    <property type="entry name" value="UIM_dom"/>
</dbReference>
<dbReference type="GO" id="GO:0005769">
    <property type="term" value="C:early endosome"/>
    <property type="evidence" value="ECO:0007669"/>
    <property type="project" value="TreeGrafter"/>
</dbReference>
<evidence type="ECO:0000256" key="8">
    <source>
        <dbReference type="PROSITE-ProRule" id="PRU00091"/>
    </source>
</evidence>
<feature type="compositionally biased region" description="Polar residues" evidence="10">
    <location>
        <begin position="378"/>
        <end position="390"/>
    </location>
</feature>
<dbReference type="InterPro" id="IPR017073">
    <property type="entry name" value="HGS/VPS27"/>
</dbReference>
<keyword evidence="13" id="KW-0808">Transferase</keyword>
<dbReference type="GO" id="GO:0016301">
    <property type="term" value="F:kinase activity"/>
    <property type="evidence" value="ECO:0007669"/>
    <property type="project" value="UniProtKB-KW"/>
</dbReference>
<dbReference type="PANTHER" id="PTHR46275:SF1">
    <property type="entry name" value="HEPATOCYTE GROWTH FACTOR-REGULATED TYROSINE KINASE SUBSTRATE"/>
    <property type="match status" value="1"/>
</dbReference>
<comment type="caution">
    <text evidence="13">The sequence shown here is derived from an EMBL/GenBank/DDBJ whole genome shotgun (WGS) entry which is preliminary data.</text>
</comment>
<keyword evidence="9" id="KW-0175">Coiled coil</keyword>
<dbReference type="AlphaFoldDB" id="A0A836K7W3"/>
<dbReference type="InterPro" id="IPR013083">
    <property type="entry name" value="Znf_RING/FYVE/PHD"/>
</dbReference>
<dbReference type="SUPFAM" id="SSF48464">
    <property type="entry name" value="ENTH/VHS domain"/>
    <property type="match status" value="1"/>
</dbReference>
<evidence type="ECO:0000256" key="1">
    <source>
        <dbReference type="ARBA" id="ARBA00004496"/>
    </source>
</evidence>
<name>A0A836K7W3_9HYME</name>
<evidence type="ECO:0000313" key="14">
    <source>
        <dbReference type="Proteomes" id="UP000670152"/>
    </source>
</evidence>
<organism evidence="13 14">
    <name type="scientific">Acromyrmex heyeri</name>
    <dbReference type="NCBI Taxonomy" id="230685"/>
    <lineage>
        <taxon>Eukaryota</taxon>
        <taxon>Metazoa</taxon>
        <taxon>Ecdysozoa</taxon>
        <taxon>Arthropoda</taxon>
        <taxon>Hexapoda</taxon>
        <taxon>Insecta</taxon>
        <taxon>Pterygota</taxon>
        <taxon>Neoptera</taxon>
        <taxon>Endopterygota</taxon>
        <taxon>Hymenoptera</taxon>
        <taxon>Apocrita</taxon>
        <taxon>Aculeata</taxon>
        <taxon>Formicoidea</taxon>
        <taxon>Formicidae</taxon>
        <taxon>Myrmicinae</taxon>
        <taxon>Acromyrmex</taxon>
    </lineage>
</organism>
<dbReference type="InterPro" id="IPR011011">
    <property type="entry name" value="Znf_FYVE_PHD"/>
</dbReference>
<dbReference type="PIRSF" id="PIRSF036956">
    <property type="entry name" value="Hrs_Vps27"/>
    <property type="match status" value="1"/>
</dbReference>
<proteinExistence type="predicted"/>
<dbReference type="InterPro" id="IPR024641">
    <property type="entry name" value="HRS_helical"/>
</dbReference>
<reference evidence="13 14" key="1">
    <citation type="submission" date="2020-02" db="EMBL/GenBank/DDBJ databases">
        <title>Relaxed selection underlies rapid genomic changes in the transitions from sociality to social parasitism in ants.</title>
        <authorList>
            <person name="Bi X."/>
        </authorList>
    </citation>
    <scope>NUCLEOTIDE SEQUENCE [LARGE SCALE GENOMIC DNA]</scope>
    <source>
        <strain evidence="13">BGI-DK2014b</strain>
        <tissue evidence="13">Whole body</tissue>
    </source>
</reference>
<dbReference type="GO" id="GO:0031623">
    <property type="term" value="P:receptor internalization"/>
    <property type="evidence" value="ECO:0007669"/>
    <property type="project" value="TreeGrafter"/>
</dbReference>
<dbReference type="SMART" id="SM00064">
    <property type="entry name" value="FYVE"/>
    <property type="match status" value="1"/>
</dbReference>
<dbReference type="GO" id="GO:0032456">
    <property type="term" value="P:endocytic recycling"/>
    <property type="evidence" value="ECO:0007669"/>
    <property type="project" value="TreeGrafter"/>
</dbReference>
<protein>
    <recommendedName>
        <fullName evidence="2">Hepatocyte growth factor-regulated tyrosine kinase substrate</fullName>
    </recommendedName>
</protein>
<evidence type="ECO:0000256" key="7">
    <source>
        <dbReference type="ARBA" id="ARBA00022833"/>
    </source>
</evidence>
<dbReference type="PROSITE" id="PS50330">
    <property type="entry name" value="UIM"/>
    <property type="match status" value="1"/>
</dbReference>
<gene>
    <name evidence="13" type="primary">Hgs</name>
    <name evidence="13" type="ORF">G6Z77_0011173</name>
</gene>
<dbReference type="SUPFAM" id="SSF57903">
    <property type="entry name" value="FYVE/PHD zinc finger"/>
    <property type="match status" value="1"/>
</dbReference>
<keyword evidence="14" id="KW-1185">Reference proteome</keyword>
<dbReference type="CDD" id="cd03569">
    <property type="entry name" value="VHS_Hrs"/>
    <property type="match status" value="1"/>
</dbReference>
<keyword evidence="6 8" id="KW-0863">Zinc-finger</keyword>
<feature type="compositionally biased region" description="Basic and acidic residues" evidence="10">
    <location>
        <begin position="363"/>
        <end position="376"/>
    </location>
</feature>
<dbReference type="FunFam" id="1.25.40.90:FF:000014">
    <property type="entry name" value="Hepatocyte growth factor-regulated tyrosine kinase substrate"/>
    <property type="match status" value="1"/>
</dbReference>
<evidence type="ECO:0000256" key="6">
    <source>
        <dbReference type="ARBA" id="ARBA00022771"/>
    </source>
</evidence>
<dbReference type="InterPro" id="IPR002014">
    <property type="entry name" value="VHS_dom"/>
</dbReference>
<evidence type="ECO:0000259" key="11">
    <source>
        <dbReference type="PROSITE" id="PS50178"/>
    </source>
</evidence>
<dbReference type="GO" id="GO:0008270">
    <property type="term" value="F:zinc ion binding"/>
    <property type="evidence" value="ECO:0007669"/>
    <property type="project" value="UniProtKB-KW"/>
</dbReference>
<feature type="region of interest" description="Disordered" evidence="10">
    <location>
        <begin position="298"/>
        <end position="343"/>
    </location>
</feature>
<keyword evidence="4" id="KW-0597">Phosphoprotein</keyword>
<dbReference type="PROSITE" id="PS50179">
    <property type="entry name" value="VHS"/>
    <property type="match status" value="1"/>
</dbReference>
<dbReference type="SMART" id="SM00288">
    <property type="entry name" value="VHS"/>
    <property type="match status" value="1"/>
</dbReference>
<keyword evidence="7" id="KW-0862">Zinc</keyword>
<dbReference type="InterPro" id="IPR000306">
    <property type="entry name" value="Znf_FYVE"/>
</dbReference>
<feature type="region of interest" description="Disordered" evidence="10">
    <location>
        <begin position="659"/>
        <end position="863"/>
    </location>
</feature>
<dbReference type="EMBL" id="JAANIB010003750">
    <property type="protein sequence ID" value="KAG5336729.1"/>
    <property type="molecule type" value="Genomic_DNA"/>
</dbReference>
<dbReference type="Gene3D" id="1.20.5.1940">
    <property type="match status" value="1"/>
</dbReference>